<name>A0A235HF23_AZOBR</name>
<keyword evidence="4 6" id="KW-1133">Transmembrane helix</keyword>
<geneLocation type="plasmid" evidence="7">
    <name>unnamed</name>
</geneLocation>
<dbReference type="AlphaFoldDB" id="A0A235HF23"/>
<accession>A0A235HF23</accession>
<evidence type="ECO:0000256" key="1">
    <source>
        <dbReference type="ARBA" id="ARBA00004651"/>
    </source>
</evidence>
<feature type="transmembrane region" description="Helical" evidence="6">
    <location>
        <begin position="38"/>
        <end position="63"/>
    </location>
</feature>
<evidence type="ECO:0000313" key="7">
    <source>
        <dbReference type="EMBL" id="OYD83795.1"/>
    </source>
</evidence>
<dbReference type="PANTHER" id="PTHR30086:SF20">
    <property type="entry name" value="ARGININE EXPORTER PROTEIN ARGO-RELATED"/>
    <property type="match status" value="1"/>
</dbReference>
<evidence type="ECO:0000256" key="3">
    <source>
        <dbReference type="ARBA" id="ARBA00022692"/>
    </source>
</evidence>
<feature type="transmembrane region" description="Helical" evidence="6">
    <location>
        <begin position="75"/>
        <end position="93"/>
    </location>
</feature>
<dbReference type="Pfam" id="PF01810">
    <property type="entry name" value="LysE"/>
    <property type="match status" value="1"/>
</dbReference>
<feature type="transmembrane region" description="Helical" evidence="6">
    <location>
        <begin position="185"/>
        <end position="202"/>
    </location>
</feature>
<proteinExistence type="predicted"/>
<evidence type="ECO:0000256" key="6">
    <source>
        <dbReference type="SAM" id="Phobius"/>
    </source>
</evidence>
<gene>
    <name evidence="7" type="ORF">CHT98_13480</name>
</gene>
<feature type="transmembrane region" description="Helical" evidence="6">
    <location>
        <begin position="153"/>
        <end position="173"/>
    </location>
</feature>
<dbReference type="RefSeq" id="WP_094303715.1">
    <property type="nucleotide sequence ID" value="NZ_NOWT01000011.1"/>
</dbReference>
<comment type="subcellular location">
    <subcellularLocation>
        <location evidence="1">Cell membrane</location>
        <topology evidence="1">Multi-pass membrane protein</topology>
    </subcellularLocation>
</comment>
<comment type="caution">
    <text evidence="7">The sequence shown here is derived from an EMBL/GenBank/DDBJ whole genome shotgun (WGS) entry which is preliminary data.</text>
</comment>
<dbReference type="Proteomes" id="UP000215367">
    <property type="component" value="Unassembled WGS sequence"/>
</dbReference>
<sequence length="225" mass="23003">MNGLYAGVVLGLSIAAPIGPMGILCIERALAGGFSSGLAAGLGAATVHAAYSCLIPLALARIGPQVDDFAGHGQAMVRLFAVALLLWIGGRTLTRSLAPSTRPPVPVAMAGCYSAAVALTLANPVTVSFFAVLTPLMAAGASPTGLDMAQLPLGVFLGSSLWWMVLSGSIGLARSRVTDHAIRRINRACGLLIVSMALVLALDPPPGPTSDLLPSELYTVVRFSD</sequence>
<dbReference type="GO" id="GO:0015171">
    <property type="term" value="F:amino acid transmembrane transporter activity"/>
    <property type="evidence" value="ECO:0007669"/>
    <property type="project" value="TreeGrafter"/>
</dbReference>
<keyword evidence="3 6" id="KW-0812">Transmembrane</keyword>
<feature type="transmembrane region" description="Helical" evidence="6">
    <location>
        <begin position="6"/>
        <end position="26"/>
    </location>
</feature>
<dbReference type="EMBL" id="NOWT01000011">
    <property type="protein sequence ID" value="OYD83795.1"/>
    <property type="molecule type" value="Genomic_DNA"/>
</dbReference>
<feature type="transmembrane region" description="Helical" evidence="6">
    <location>
        <begin position="105"/>
        <end position="133"/>
    </location>
</feature>
<protein>
    <recommendedName>
        <fullName evidence="9">LysE family translocator</fullName>
    </recommendedName>
</protein>
<reference evidence="7 8" key="1">
    <citation type="submission" date="2017-07" db="EMBL/GenBank/DDBJ databases">
        <title>Whole genome sequence of Azospirillum brasilense 2A1, a potential biofertilizer strain.</title>
        <authorList>
            <person name="Fontana C.A."/>
            <person name="Toffoli L.M."/>
            <person name="Salazar S.M."/>
            <person name="Puglisi E."/>
            <person name="Pedraza R."/>
            <person name="Bassi D."/>
            <person name="Cocconcelli P.S."/>
        </authorList>
    </citation>
    <scope>NUCLEOTIDE SEQUENCE [LARGE SCALE GENOMIC DNA]</scope>
    <source>
        <strain evidence="7 8">2A1</strain>
        <plasmid evidence="7">unnamed</plasmid>
    </source>
</reference>
<dbReference type="InterPro" id="IPR001123">
    <property type="entry name" value="LeuE-type"/>
</dbReference>
<evidence type="ECO:0008006" key="9">
    <source>
        <dbReference type="Google" id="ProtNLM"/>
    </source>
</evidence>
<keyword evidence="5 6" id="KW-0472">Membrane</keyword>
<evidence type="ECO:0000256" key="2">
    <source>
        <dbReference type="ARBA" id="ARBA00022475"/>
    </source>
</evidence>
<keyword evidence="2" id="KW-1003">Cell membrane</keyword>
<evidence type="ECO:0000313" key="8">
    <source>
        <dbReference type="Proteomes" id="UP000215367"/>
    </source>
</evidence>
<keyword evidence="7" id="KW-0614">Plasmid</keyword>
<evidence type="ECO:0000256" key="4">
    <source>
        <dbReference type="ARBA" id="ARBA00022989"/>
    </source>
</evidence>
<dbReference type="PANTHER" id="PTHR30086">
    <property type="entry name" value="ARGININE EXPORTER PROTEIN ARGO"/>
    <property type="match status" value="1"/>
</dbReference>
<organism evidence="7 8">
    <name type="scientific">Azospirillum brasilense</name>
    <dbReference type="NCBI Taxonomy" id="192"/>
    <lineage>
        <taxon>Bacteria</taxon>
        <taxon>Pseudomonadati</taxon>
        <taxon>Pseudomonadota</taxon>
        <taxon>Alphaproteobacteria</taxon>
        <taxon>Rhodospirillales</taxon>
        <taxon>Azospirillaceae</taxon>
        <taxon>Azospirillum</taxon>
    </lineage>
</organism>
<evidence type="ECO:0000256" key="5">
    <source>
        <dbReference type="ARBA" id="ARBA00023136"/>
    </source>
</evidence>
<dbReference type="GO" id="GO:0005886">
    <property type="term" value="C:plasma membrane"/>
    <property type="evidence" value="ECO:0007669"/>
    <property type="project" value="UniProtKB-SubCell"/>
</dbReference>